<dbReference type="GO" id="GO:0098794">
    <property type="term" value="C:postsynapse"/>
    <property type="evidence" value="ECO:0007669"/>
    <property type="project" value="GOC"/>
</dbReference>
<dbReference type="InterPro" id="IPR036734">
    <property type="entry name" value="Neur_chan_lig-bd_sf"/>
</dbReference>
<reference evidence="3" key="2">
    <citation type="submission" date="2022-06" db="UniProtKB">
        <authorList>
            <consortium name="EnsemblMetazoa"/>
        </authorList>
    </citation>
    <scope>IDENTIFICATION</scope>
    <source>
        <strain evidence="3">PS312</strain>
    </source>
</reference>
<dbReference type="PANTHER" id="PTHR18945">
    <property type="entry name" value="NEUROTRANSMITTER GATED ION CHANNEL"/>
    <property type="match status" value="1"/>
</dbReference>
<dbReference type="GO" id="GO:1902495">
    <property type="term" value="C:transmembrane transporter complex"/>
    <property type="evidence" value="ECO:0000318"/>
    <property type="project" value="GO_Central"/>
</dbReference>
<gene>
    <name evidence="3" type="primary">WBGene00113472</name>
</gene>
<dbReference type="InterPro" id="IPR018000">
    <property type="entry name" value="Neurotransmitter_ion_chnl_CS"/>
</dbReference>
<dbReference type="SUPFAM" id="SSF63712">
    <property type="entry name" value="Nicotinic receptor ligand binding domain-like"/>
    <property type="match status" value="1"/>
</dbReference>
<organism evidence="3 4">
    <name type="scientific">Pristionchus pacificus</name>
    <name type="common">Parasitic nematode worm</name>
    <dbReference type="NCBI Taxonomy" id="54126"/>
    <lineage>
        <taxon>Eukaryota</taxon>
        <taxon>Metazoa</taxon>
        <taxon>Ecdysozoa</taxon>
        <taxon>Nematoda</taxon>
        <taxon>Chromadorea</taxon>
        <taxon>Rhabditida</taxon>
        <taxon>Rhabditina</taxon>
        <taxon>Diplogasteromorpha</taxon>
        <taxon>Diplogasteroidea</taxon>
        <taxon>Neodiplogasteridae</taxon>
        <taxon>Pristionchus</taxon>
    </lineage>
</organism>
<evidence type="ECO:0000313" key="4">
    <source>
        <dbReference type="Proteomes" id="UP000005239"/>
    </source>
</evidence>
<dbReference type="GO" id="GO:0042391">
    <property type="term" value="P:regulation of membrane potential"/>
    <property type="evidence" value="ECO:0000318"/>
    <property type="project" value="GO_Central"/>
</dbReference>
<dbReference type="GO" id="GO:0045202">
    <property type="term" value="C:synapse"/>
    <property type="evidence" value="ECO:0000318"/>
    <property type="project" value="GO_Central"/>
</dbReference>
<dbReference type="GO" id="GO:0005886">
    <property type="term" value="C:plasma membrane"/>
    <property type="evidence" value="ECO:0000318"/>
    <property type="project" value="GO_Central"/>
</dbReference>
<name>A0A2A6CZI1_PRIPA</name>
<reference evidence="4" key="1">
    <citation type="journal article" date="2008" name="Nat. Genet.">
        <title>The Pristionchus pacificus genome provides a unique perspective on nematode lifestyle and parasitism.</title>
        <authorList>
            <person name="Dieterich C."/>
            <person name="Clifton S.W."/>
            <person name="Schuster L.N."/>
            <person name="Chinwalla A."/>
            <person name="Delehaunty K."/>
            <person name="Dinkelacker I."/>
            <person name="Fulton L."/>
            <person name="Fulton R."/>
            <person name="Godfrey J."/>
            <person name="Minx P."/>
            <person name="Mitreva M."/>
            <person name="Roeseler W."/>
            <person name="Tian H."/>
            <person name="Witte H."/>
            <person name="Yang S.P."/>
            <person name="Wilson R.K."/>
            <person name="Sommer R.J."/>
        </authorList>
    </citation>
    <scope>NUCLEOTIDE SEQUENCE [LARGE SCALE GENOMIC DNA]</scope>
    <source>
        <strain evidence="4">PS312</strain>
    </source>
</reference>
<dbReference type="AlphaFoldDB" id="A0A2A6CZI1"/>
<evidence type="ECO:0000313" key="3">
    <source>
        <dbReference type="EnsemblMetazoa" id="PPA23918.1"/>
    </source>
</evidence>
<dbReference type="Gene3D" id="2.70.170.10">
    <property type="entry name" value="Neurotransmitter-gated ion-channel ligand-binding domain"/>
    <property type="match status" value="1"/>
</dbReference>
<dbReference type="InterPro" id="IPR006201">
    <property type="entry name" value="Neur_channel"/>
</dbReference>
<sequence length="420" mass="48362">MRLQLLLISLFSITRSSLISQKIDVNYDKREPPQDFTGTVLNVTLRLEELSLIRVNDDSTIAWMISYKMSWHDDRLRFSTKTWSGQSRFFMPSTHLWMPRVAMSNAVSHRRIGSETTQDSTVHSDGRITMRSKFYVETACGMNLVNFPFDEHDCPLVFASSSLPTTFMDIHPEIKLHRRDETFGDFSLDEVNLEQNNVQRGRDEFKEIRFVAHLSRHSSSITLTVIIPVSLLVVVLLSLHHARAFQGDEESIDKPTLISSTFLVFFLQSALLTFFVPRGSNVATLAYLLLGQLSLILFSLILSISSDSRLSRRKCRSGPPSLLYRFACIEEPHHLHILRSDETDKIVEMSSPSEISNGTGGHNRTCSERRRERLREEEWAKIHRRLSLFVLILLESFNLFIVILFFFVSTRPTTARINYN</sequence>
<proteinExistence type="predicted"/>
<dbReference type="PROSITE" id="PS00236">
    <property type="entry name" value="NEUROTR_ION_CHANNEL"/>
    <property type="match status" value="1"/>
</dbReference>
<dbReference type="CDD" id="cd18989">
    <property type="entry name" value="LGIC_ECD_cation"/>
    <property type="match status" value="1"/>
</dbReference>
<dbReference type="GO" id="GO:0007268">
    <property type="term" value="P:chemical synaptic transmission"/>
    <property type="evidence" value="ECO:0000318"/>
    <property type="project" value="GO_Central"/>
</dbReference>
<dbReference type="GO" id="GO:1904315">
    <property type="term" value="F:transmitter-gated monoatomic ion channel activity involved in regulation of postsynaptic membrane potential"/>
    <property type="evidence" value="ECO:0000318"/>
    <property type="project" value="GO_Central"/>
</dbReference>
<dbReference type="GO" id="GO:0004888">
    <property type="term" value="F:transmembrane signaling receptor activity"/>
    <property type="evidence" value="ECO:0007669"/>
    <property type="project" value="InterPro"/>
</dbReference>
<accession>A0A8R1UIX6</accession>
<keyword evidence="4" id="KW-1185">Reference proteome</keyword>
<dbReference type="OrthoDB" id="5866477at2759"/>
<dbReference type="GO" id="GO:0005231">
    <property type="term" value="F:excitatory extracellular ligand-gated monoatomic ion channel activity"/>
    <property type="evidence" value="ECO:0000318"/>
    <property type="project" value="GO_Central"/>
</dbReference>
<accession>A0A2A6CZI1</accession>
<comment type="subcellular location">
    <subcellularLocation>
        <location evidence="1">Membrane</location>
        <topology evidence="1">Multi-pass membrane protein</topology>
    </subcellularLocation>
</comment>
<keyword evidence="2" id="KW-0472">Membrane</keyword>
<dbReference type="GO" id="GO:0034220">
    <property type="term" value="P:monoatomic ion transmembrane transport"/>
    <property type="evidence" value="ECO:0000318"/>
    <property type="project" value="GO_Central"/>
</dbReference>
<dbReference type="GO" id="GO:0043005">
    <property type="term" value="C:neuron projection"/>
    <property type="evidence" value="ECO:0000318"/>
    <property type="project" value="GO_Central"/>
</dbReference>
<dbReference type="Pfam" id="PF02931">
    <property type="entry name" value="Neur_chan_LBD"/>
    <property type="match status" value="1"/>
</dbReference>
<evidence type="ECO:0000256" key="1">
    <source>
        <dbReference type="ARBA" id="ARBA00004141"/>
    </source>
</evidence>
<dbReference type="InterPro" id="IPR006202">
    <property type="entry name" value="Neur_chan_lig-bd"/>
</dbReference>
<evidence type="ECO:0000256" key="2">
    <source>
        <dbReference type="ARBA" id="ARBA00023136"/>
    </source>
</evidence>
<protein>
    <submittedName>
        <fullName evidence="3">Transmembrane ion channel</fullName>
    </submittedName>
</protein>
<dbReference type="EnsemblMetazoa" id="PPA23918.1">
    <property type="protein sequence ID" value="PPA23918.1"/>
    <property type="gene ID" value="WBGene00113472"/>
</dbReference>
<dbReference type="Proteomes" id="UP000005239">
    <property type="component" value="Unassembled WGS sequence"/>
</dbReference>